<protein>
    <submittedName>
        <fullName evidence="1">Uncharacterized protein</fullName>
    </submittedName>
</protein>
<gene>
    <name evidence="1" type="ORF">F2P81_019855</name>
</gene>
<sequence>MRCSGQSGEMAERRLYRNPTCQKCGRKVAAKAGNTSTLFSQLRKCHPSIQIKVFGIYSSREFQWKTKKGKDNLI</sequence>
<organism evidence="1 2">
    <name type="scientific">Scophthalmus maximus</name>
    <name type="common">Turbot</name>
    <name type="synonym">Psetta maxima</name>
    <dbReference type="NCBI Taxonomy" id="52904"/>
    <lineage>
        <taxon>Eukaryota</taxon>
        <taxon>Metazoa</taxon>
        <taxon>Chordata</taxon>
        <taxon>Craniata</taxon>
        <taxon>Vertebrata</taxon>
        <taxon>Euteleostomi</taxon>
        <taxon>Actinopterygii</taxon>
        <taxon>Neopterygii</taxon>
        <taxon>Teleostei</taxon>
        <taxon>Neoteleostei</taxon>
        <taxon>Acanthomorphata</taxon>
        <taxon>Carangaria</taxon>
        <taxon>Pleuronectiformes</taxon>
        <taxon>Pleuronectoidei</taxon>
        <taxon>Scophthalmidae</taxon>
        <taxon>Scophthalmus</taxon>
    </lineage>
</organism>
<dbReference type="EMBL" id="VEVO01000018">
    <property type="protein sequence ID" value="KAF0027114.1"/>
    <property type="molecule type" value="Genomic_DNA"/>
</dbReference>
<name>A0A6A4S8Y6_SCOMX</name>
<accession>A0A6A4S8Y6</accession>
<evidence type="ECO:0000313" key="2">
    <source>
        <dbReference type="Proteomes" id="UP000438429"/>
    </source>
</evidence>
<dbReference type="Proteomes" id="UP000438429">
    <property type="component" value="Unassembled WGS sequence"/>
</dbReference>
<reference evidence="1 2" key="1">
    <citation type="submission" date="2019-06" db="EMBL/GenBank/DDBJ databases">
        <title>Draft genomes of female and male turbot (Scophthalmus maximus).</title>
        <authorList>
            <person name="Xu H."/>
            <person name="Xu X.-W."/>
            <person name="Shao C."/>
            <person name="Chen S."/>
        </authorList>
    </citation>
    <scope>NUCLEOTIDE SEQUENCE [LARGE SCALE GENOMIC DNA]</scope>
    <source>
        <strain evidence="1">Ysfricsl-2016a</strain>
        <tissue evidence="1">Blood</tissue>
    </source>
</reference>
<dbReference type="AlphaFoldDB" id="A0A6A4S8Y6"/>
<comment type="caution">
    <text evidence="1">The sequence shown here is derived from an EMBL/GenBank/DDBJ whole genome shotgun (WGS) entry which is preliminary data.</text>
</comment>
<proteinExistence type="predicted"/>
<evidence type="ECO:0000313" key="1">
    <source>
        <dbReference type="EMBL" id="KAF0027114.1"/>
    </source>
</evidence>